<dbReference type="PIRSF" id="PIRSF016487">
    <property type="entry name" value="CYTH_UCP016487"/>
    <property type="match status" value="1"/>
</dbReference>
<accession>A0A317F5E9</accession>
<comment type="caution">
    <text evidence="3">The sequence shown here is derived from an EMBL/GenBank/DDBJ whole genome shotgun (WGS) entry which is preliminary data.</text>
</comment>
<dbReference type="AlphaFoldDB" id="A0A317F5E9"/>
<dbReference type="PROSITE" id="PS51707">
    <property type="entry name" value="CYTH"/>
    <property type="match status" value="1"/>
</dbReference>
<sequence>MGIEIERKFLVRGDGWRQAARAPLPMRQGYLAAGGPKEPSVRIRIAGAAALLTVKGPGGKVRAEFEYAIPVADAEAMLALSPFATLAKTRWEVAFAGHLWTVDEFAAPASLAGLVLAEVELDSEEVDPDLPDWLGAEVTEDPRYSNAALVAALRPGQGPG</sequence>
<reference evidence="4" key="1">
    <citation type="submission" date="2018-05" db="EMBL/GenBank/DDBJ databases">
        <authorList>
            <person name="Du Z."/>
            <person name="Wang X."/>
        </authorList>
    </citation>
    <scope>NUCLEOTIDE SEQUENCE [LARGE SCALE GENOMIC DNA]</scope>
    <source>
        <strain evidence="4">CQN31</strain>
    </source>
</reference>
<proteinExistence type="predicted"/>
<organism evidence="3 4">
    <name type="scientific">Falsiroseomonas bella</name>
    <dbReference type="NCBI Taxonomy" id="2184016"/>
    <lineage>
        <taxon>Bacteria</taxon>
        <taxon>Pseudomonadati</taxon>
        <taxon>Pseudomonadota</taxon>
        <taxon>Alphaproteobacteria</taxon>
        <taxon>Acetobacterales</taxon>
        <taxon>Roseomonadaceae</taxon>
        <taxon>Falsiroseomonas</taxon>
    </lineage>
</organism>
<protein>
    <recommendedName>
        <fullName evidence="2">CYTH domain-containing protein</fullName>
    </recommendedName>
</protein>
<dbReference type="PANTHER" id="PTHR40114">
    <property type="entry name" value="SLR0698 PROTEIN"/>
    <property type="match status" value="1"/>
</dbReference>
<dbReference type="SMART" id="SM01118">
    <property type="entry name" value="CYTH"/>
    <property type="match status" value="1"/>
</dbReference>
<dbReference type="RefSeq" id="WP_109873746.1">
    <property type="nucleotide sequence ID" value="NZ_QGNA01000009.1"/>
</dbReference>
<evidence type="ECO:0000313" key="3">
    <source>
        <dbReference type="EMBL" id="PWS34085.1"/>
    </source>
</evidence>
<dbReference type="Gene3D" id="2.40.320.10">
    <property type="entry name" value="Hypothetical Protein Pfu-838710-001"/>
    <property type="match status" value="1"/>
</dbReference>
<dbReference type="InterPro" id="IPR023577">
    <property type="entry name" value="CYTH_domain"/>
</dbReference>
<dbReference type="PANTHER" id="PTHR40114:SF1">
    <property type="entry name" value="SLR0698 PROTEIN"/>
    <property type="match status" value="1"/>
</dbReference>
<feature type="domain" description="CYTH" evidence="2">
    <location>
        <begin position="2"/>
        <end position="151"/>
    </location>
</feature>
<dbReference type="SUPFAM" id="SSF55154">
    <property type="entry name" value="CYTH-like phosphatases"/>
    <property type="match status" value="1"/>
</dbReference>
<dbReference type="Proteomes" id="UP000245765">
    <property type="component" value="Unassembled WGS sequence"/>
</dbReference>
<gene>
    <name evidence="3" type="ORF">DFH01_27560</name>
</gene>
<dbReference type="EMBL" id="QGNA01000009">
    <property type="protein sequence ID" value="PWS34085.1"/>
    <property type="molecule type" value="Genomic_DNA"/>
</dbReference>
<dbReference type="Pfam" id="PF01928">
    <property type="entry name" value="CYTH"/>
    <property type="match status" value="1"/>
</dbReference>
<name>A0A317F5E9_9PROT</name>
<evidence type="ECO:0000256" key="1">
    <source>
        <dbReference type="PIRSR" id="PIRSR016487-1"/>
    </source>
</evidence>
<feature type="active site" description="Proton acceptor" evidence="1">
    <location>
        <position position="30"/>
    </location>
</feature>
<dbReference type="InterPro" id="IPR012042">
    <property type="entry name" value="NeuTTM/CthTTM-like"/>
</dbReference>
<dbReference type="InterPro" id="IPR033469">
    <property type="entry name" value="CYTH-like_dom_sf"/>
</dbReference>
<dbReference type="CDD" id="cd07891">
    <property type="entry name" value="CYTH-like_CthTTM-like_1"/>
    <property type="match status" value="1"/>
</dbReference>
<dbReference type="OrthoDB" id="9805588at2"/>
<evidence type="ECO:0000313" key="4">
    <source>
        <dbReference type="Proteomes" id="UP000245765"/>
    </source>
</evidence>
<keyword evidence="4" id="KW-1185">Reference proteome</keyword>
<evidence type="ECO:0000259" key="2">
    <source>
        <dbReference type="PROSITE" id="PS51707"/>
    </source>
</evidence>